<dbReference type="GO" id="GO:0019013">
    <property type="term" value="C:viral nucleocapsid"/>
    <property type="evidence" value="ECO:0007669"/>
    <property type="project" value="UniProtKB-KW"/>
</dbReference>
<reference evidence="1" key="1">
    <citation type="journal article" date="2019" name="PLoS Pathog.">
        <title>Re-assessing the diversity of negative strand RNA viruses in insects.</title>
        <authorList>
            <person name="Kafer S."/>
            <person name="Paraskevopoulou S."/>
            <person name="Zirkel F."/>
            <person name="Wieseke N."/>
            <person name="Donath A."/>
            <person name="Petersen M."/>
            <person name="Jones T.C."/>
            <person name="Liu S."/>
            <person name="Zhou X."/>
            <person name="Middendorf M."/>
            <person name="Junglen S."/>
            <person name="Misof B."/>
            <person name="Drosten C."/>
        </authorList>
    </citation>
    <scope>NUCLEOTIDE SEQUENCE</scope>
    <source>
        <strain evidence="1">OKIAV230</strain>
    </source>
</reference>
<evidence type="ECO:0000313" key="1">
    <source>
        <dbReference type="EMBL" id="QMP82132.1"/>
    </source>
</evidence>
<dbReference type="EMBL" id="MT153360">
    <property type="protein sequence ID" value="QMP82132.1"/>
    <property type="molecule type" value="Viral_cRNA"/>
</dbReference>
<organism evidence="1">
    <name type="scientific">Hymenopteran phasma-related virus OKIAV230</name>
    <dbReference type="NCBI Taxonomy" id="2746314"/>
    <lineage>
        <taxon>Viruses</taxon>
        <taxon>Riboviria</taxon>
        <taxon>Orthornavirae</taxon>
        <taxon>Negarnaviricota</taxon>
        <taxon>Polyploviricotina</taxon>
        <taxon>Bunyaviricetes</taxon>
        <taxon>Elliovirales</taxon>
        <taxon>Phasmaviridae</taxon>
    </lineage>
</organism>
<reference evidence="1" key="2">
    <citation type="submission" date="2020-03" db="EMBL/GenBank/DDBJ databases">
        <authorList>
            <person name="Kafer S."/>
            <person name="Paraskevopoulou S."/>
            <person name="Zirkel F."/>
            <person name="Wieseke N."/>
            <person name="Donath A."/>
            <person name="Petersen M."/>
            <person name="Jones T.C."/>
            <person name="Liu S."/>
            <person name="Zhou X."/>
            <person name="Middendorf M."/>
            <person name="Junglen S."/>
            <person name="Misof B."/>
            <person name="Drosten C."/>
        </authorList>
    </citation>
    <scope>NUCLEOTIDE SEQUENCE</scope>
    <source>
        <strain evidence="1">OKIAV230</strain>
    </source>
</reference>
<sequence length="313" mass="34862">MAQSRDVNVDIEGVTPNYLRNHLVARTYEIEAISASDFVSKHGAAEFDFESLAKEFNRHCPDYLTRLDDNSRFKSLDFCSKIVFEVGPESRQVRKGQADKTWRFIFNNPDGKHFVIVASFKNAALEGKVEKMHNCMVLTLKQAGLLAVNTFCKLAKICYNSSQTILLTPLAGACFAREDIIKIGEDLGDDVGDLLIRINSSCQGGGQYLRYSDGSFALVSALSATRNIKDENLRRNIVNKLIRQYINQGKTPEKKLVLILAKYASGGIPTELNYDEMVKLFEEGQRSAVAALQMSKAVRASTLRSQVGAFRGE</sequence>
<accession>A0A7D7JFC9</accession>
<keyword evidence="1" id="KW-0946">Virion</keyword>
<protein>
    <submittedName>
        <fullName evidence="1">Nucleocapsid protein</fullName>
    </submittedName>
</protein>
<name>A0A7D7JFC9_9VIRU</name>
<keyword evidence="1" id="KW-0543">Viral nucleoprotein</keyword>
<proteinExistence type="predicted"/>